<name>A0A2N9FMQ3_FAGSY</name>
<dbReference type="PANTHER" id="PTHR43880:SF7">
    <property type="entry name" value="ALCOHOL DEHYDROGENASE-LIKE 7"/>
    <property type="match status" value="1"/>
</dbReference>
<dbReference type="GO" id="GO:0008270">
    <property type="term" value="F:zinc ion binding"/>
    <property type="evidence" value="ECO:0007669"/>
    <property type="project" value="InterPro"/>
</dbReference>
<dbReference type="EMBL" id="OIVN01000968">
    <property type="protein sequence ID" value="SPC88034.1"/>
    <property type="molecule type" value="Genomic_DNA"/>
</dbReference>
<dbReference type="GO" id="GO:0005829">
    <property type="term" value="C:cytosol"/>
    <property type="evidence" value="ECO:0007669"/>
    <property type="project" value="TreeGrafter"/>
</dbReference>
<protein>
    <recommendedName>
        <fullName evidence="4">alcohol dehydrogenase</fullName>
        <ecNumber evidence="4">1.1.1.1</ecNumber>
    </recommendedName>
</protein>
<proteinExistence type="inferred from homology"/>
<dbReference type="PANTHER" id="PTHR43880">
    <property type="entry name" value="ALCOHOL DEHYDROGENASE"/>
    <property type="match status" value="1"/>
</dbReference>
<dbReference type="SUPFAM" id="SSF50129">
    <property type="entry name" value="GroES-like"/>
    <property type="match status" value="2"/>
</dbReference>
<dbReference type="FunFam" id="3.90.180.10:FF:000007">
    <property type="entry name" value="Alcohol dehydrogenase 6"/>
    <property type="match status" value="1"/>
</dbReference>
<dbReference type="Gene3D" id="3.90.180.10">
    <property type="entry name" value="Medium-chain alcohol dehydrogenases, catalytic domain"/>
    <property type="match status" value="1"/>
</dbReference>
<evidence type="ECO:0000256" key="9">
    <source>
        <dbReference type="ARBA" id="ARBA00049164"/>
    </source>
</evidence>
<evidence type="ECO:0000259" key="13">
    <source>
        <dbReference type="Pfam" id="PF08240"/>
    </source>
</evidence>
<keyword evidence="5 11" id="KW-0479">Metal-binding</keyword>
<evidence type="ECO:0000256" key="11">
    <source>
        <dbReference type="RuleBase" id="RU361277"/>
    </source>
</evidence>
<comment type="catalytic activity">
    <reaction evidence="10">
        <text>a primary alcohol + NAD(+) = an aldehyde + NADH + H(+)</text>
        <dbReference type="Rhea" id="RHEA:10736"/>
        <dbReference type="ChEBI" id="CHEBI:15378"/>
        <dbReference type="ChEBI" id="CHEBI:15734"/>
        <dbReference type="ChEBI" id="CHEBI:17478"/>
        <dbReference type="ChEBI" id="CHEBI:57540"/>
        <dbReference type="ChEBI" id="CHEBI:57945"/>
        <dbReference type="EC" id="1.1.1.1"/>
    </reaction>
</comment>
<organism evidence="14">
    <name type="scientific">Fagus sylvatica</name>
    <name type="common">Beechnut</name>
    <dbReference type="NCBI Taxonomy" id="28930"/>
    <lineage>
        <taxon>Eukaryota</taxon>
        <taxon>Viridiplantae</taxon>
        <taxon>Streptophyta</taxon>
        <taxon>Embryophyta</taxon>
        <taxon>Tracheophyta</taxon>
        <taxon>Spermatophyta</taxon>
        <taxon>Magnoliopsida</taxon>
        <taxon>eudicotyledons</taxon>
        <taxon>Gunneridae</taxon>
        <taxon>Pentapetalae</taxon>
        <taxon>rosids</taxon>
        <taxon>fabids</taxon>
        <taxon>Fagales</taxon>
        <taxon>Fagaceae</taxon>
        <taxon>Fagus</taxon>
    </lineage>
</organism>
<gene>
    <name evidence="14" type="ORF">FSB_LOCUS15916</name>
</gene>
<dbReference type="EC" id="1.1.1.1" evidence="4"/>
<evidence type="ECO:0000256" key="8">
    <source>
        <dbReference type="ARBA" id="ARBA00023027"/>
    </source>
</evidence>
<keyword evidence="8" id="KW-0520">NAD</keyword>
<comment type="cofactor">
    <cofactor evidence="1 11">
        <name>Zn(2+)</name>
        <dbReference type="ChEBI" id="CHEBI:29105"/>
    </cofactor>
</comment>
<dbReference type="InterPro" id="IPR013149">
    <property type="entry name" value="ADH-like_C"/>
</dbReference>
<dbReference type="InterPro" id="IPR011032">
    <property type="entry name" value="GroES-like_sf"/>
</dbReference>
<comment type="catalytic activity">
    <reaction evidence="9">
        <text>a secondary alcohol + NAD(+) = a ketone + NADH + H(+)</text>
        <dbReference type="Rhea" id="RHEA:10740"/>
        <dbReference type="ChEBI" id="CHEBI:15378"/>
        <dbReference type="ChEBI" id="CHEBI:17087"/>
        <dbReference type="ChEBI" id="CHEBI:35681"/>
        <dbReference type="ChEBI" id="CHEBI:57540"/>
        <dbReference type="ChEBI" id="CHEBI:57945"/>
        <dbReference type="EC" id="1.1.1.1"/>
    </reaction>
</comment>
<accession>A0A2N9FMQ3</accession>
<dbReference type="PROSITE" id="PS00059">
    <property type="entry name" value="ADH_ZINC"/>
    <property type="match status" value="1"/>
</dbReference>
<dbReference type="GO" id="GO:0004022">
    <property type="term" value="F:alcohol dehydrogenase (NAD+) activity"/>
    <property type="evidence" value="ECO:0007669"/>
    <property type="project" value="UniProtKB-EC"/>
</dbReference>
<reference evidence="14" key="1">
    <citation type="submission" date="2018-02" db="EMBL/GenBank/DDBJ databases">
        <authorList>
            <person name="Cohen D.B."/>
            <person name="Kent A.D."/>
        </authorList>
    </citation>
    <scope>NUCLEOTIDE SEQUENCE</scope>
</reference>
<feature type="domain" description="Alcohol dehydrogenase-like C-terminal" evidence="12">
    <location>
        <begin position="210"/>
        <end position="317"/>
    </location>
</feature>
<evidence type="ECO:0000313" key="14">
    <source>
        <dbReference type="EMBL" id="SPC88034.1"/>
    </source>
</evidence>
<dbReference type="Pfam" id="PF08240">
    <property type="entry name" value="ADH_N"/>
    <property type="match status" value="1"/>
</dbReference>
<dbReference type="GO" id="GO:0051903">
    <property type="term" value="F:S-(hydroxymethyl)glutathione dehydrogenase [NAD(P)+] activity"/>
    <property type="evidence" value="ECO:0007669"/>
    <property type="project" value="TreeGrafter"/>
</dbReference>
<evidence type="ECO:0000256" key="4">
    <source>
        <dbReference type="ARBA" id="ARBA00013190"/>
    </source>
</evidence>
<evidence type="ECO:0000256" key="5">
    <source>
        <dbReference type="ARBA" id="ARBA00022723"/>
    </source>
</evidence>
<evidence type="ECO:0000259" key="12">
    <source>
        <dbReference type="Pfam" id="PF00107"/>
    </source>
</evidence>
<dbReference type="InterPro" id="IPR013154">
    <property type="entry name" value="ADH-like_N"/>
</dbReference>
<evidence type="ECO:0000256" key="7">
    <source>
        <dbReference type="ARBA" id="ARBA00023002"/>
    </source>
</evidence>
<evidence type="ECO:0000256" key="6">
    <source>
        <dbReference type="ARBA" id="ARBA00022833"/>
    </source>
</evidence>
<comment type="subunit">
    <text evidence="3">Homodimer.</text>
</comment>
<evidence type="ECO:0000256" key="10">
    <source>
        <dbReference type="ARBA" id="ARBA00049243"/>
    </source>
</evidence>
<evidence type="ECO:0000256" key="3">
    <source>
        <dbReference type="ARBA" id="ARBA00011738"/>
    </source>
</evidence>
<dbReference type="SUPFAM" id="SSF51735">
    <property type="entry name" value="NAD(P)-binding Rossmann-fold domains"/>
    <property type="match status" value="1"/>
</dbReference>
<dbReference type="Gene3D" id="3.40.50.720">
    <property type="entry name" value="NAD(P)-binding Rossmann-like Domain"/>
    <property type="match status" value="1"/>
</dbReference>
<dbReference type="InterPro" id="IPR036291">
    <property type="entry name" value="NAD(P)-bd_dom_sf"/>
</dbReference>
<evidence type="ECO:0000256" key="1">
    <source>
        <dbReference type="ARBA" id="ARBA00001947"/>
    </source>
</evidence>
<keyword evidence="6 11" id="KW-0862">Zinc</keyword>
<comment type="similarity">
    <text evidence="2">Belongs to the zinc-containing alcohol dehydrogenase family. Class-III subfamily.</text>
</comment>
<dbReference type="FunFam" id="3.40.50.720:FF:000003">
    <property type="entry name" value="S-(hydroxymethyl)glutathione dehydrogenase"/>
    <property type="match status" value="1"/>
</dbReference>
<sequence length="422" mass="45976">MGEKTSTAGKPIQCRAAVSRAAGEPLVIEEIMVAAPMPHEVRIRIICTSLCQSDITYWKMKDFPGIFPRILGHEAIGVVESVGEDVDEVTEGDTVIPTFMSDCGECVDCKSKKSNLCSKLPFKVSPWMPRYETSRFTDLKGEVLYHFLSVSSFSEYTVVDIAHVKKIDPSIAPNRACLLSCGVSTGVGAAWRTANVETGSTVVIFGLGSIGLAVAEGARLCGATKIIGVDLNPDKFEIGKKFGVTDFVNSGNCGDKSVSQYVLLKITLWLDSSLCTFLYLIEQVINEITGGGADYCFECVGLASLVQEAYACCRKDALYILDILCGLTALLDLSYGIGVDKPESKLSLTSFEVLTSGKTLMGSLFGGLKAKSDIPILLKRYADKELRLDEFVTHEVRFDDINKAFDLLIEGHCLRCVIWMDK</sequence>
<feature type="domain" description="Alcohol dehydrogenase-like N-terminal" evidence="13">
    <location>
        <begin position="38"/>
        <end position="167"/>
    </location>
</feature>
<evidence type="ECO:0000256" key="2">
    <source>
        <dbReference type="ARBA" id="ARBA00010902"/>
    </source>
</evidence>
<dbReference type="GO" id="GO:0046294">
    <property type="term" value="P:formaldehyde catabolic process"/>
    <property type="evidence" value="ECO:0007669"/>
    <property type="project" value="TreeGrafter"/>
</dbReference>
<keyword evidence="7" id="KW-0560">Oxidoreductase</keyword>
<dbReference type="InterPro" id="IPR002328">
    <property type="entry name" value="ADH_Zn_CS"/>
</dbReference>
<dbReference type="Pfam" id="PF00107">
    <property type="entry name" value="ADH_zinc_N"/>
    <property type="match status" value="1"/>
</dbReference>
<dbReference type="AlphaFoldDB" id="A0A2N9FMQ3"/>